<organism evidence="7 8">
    <name type="scientific">Massilia norwichensis</name>
    <dbReference type="NCBI Taxonomy" id="1442366"/>
    <lineage>
        <taxon>Bacteria</taxon>
        <taxon>Pseudomonadati</taxon>
        <taxon>Pseudomonadota</taxon>
        <taxon>Betaproteobacteria</taxon>
        <taxon>Burkholderiales</taxon>
        <taxon>Oxalobacteraceae</taxon>
        <taxon>Telluria group</taxon>
        <taxon>Massilia</taxon>
    </lineage>
</organism>
<protein>
    <submittedName>
        <fullName evidence="7">C-type cytochrome</fullName>
    </submittedName>
</protein>
<feature type="domain" description="Cytochrome c" evidence="6">
    <location>
        <begin position="77"/>
        <end position="163"/>
    </location>
</feature>
<keyword evidence="5" id="KW-0812">Transmembrane</keyword>
<dbReference type="InterPro" id="IPR009056">
    <property type="entry name" value="Cyt_c-like_dom"/>
</dbReference>
<sequence length="293" mass="31287">MASDRTRLILKTAIYTLLAAGGIGAAAGYTVYQVGWYNIGANTQHLQLTYTVLEQAMHNSVRHHAKTVVVPSLGDTGQVLRGGALYREHCAQCHGGPGFAPSAHGQSMQPVPGPLVDAAERWKPRELYWITRHGIKMSGMPAWEARLNEPDTWAVVAFLNRLPKLDASAYRAMTAAAVTPATDNAQTSAVTATNATGGAVLRGDAGRGKKILAQYACQSCHKVPGVTGSDVDVGRPLDGLARRPVIAGKLAPTQDNLMAWIRNPQAIEPRSAMPNMGVTERDALDISAYLLSK</sequence>
<evidence type="ECO:0000256" key="4">
    <source>
        <dbReference type="PROSITE-ProRule" id="PRU00433"/>
    </source>
</evidence>
<evidence type="ECO:0000256" key="5">
    <source>
        <dbReference type="SAM" id="Phobius"/>
    </source>
</evidence>
<evidence type="ECO:0000256" key="2">
    <source>
        <dbReference type="ARBA" id="ARBA00022723"/>
    </source>
</evidence>
<dbReference type="RefSeq" id="WP_258843904.1">
    <property type="nucleotide sequence ID" value="NZ_JANUGX010000002.1"/>
</dbReference>
<reference evidence="7 8" key="1">
    <citation type="submission" date="2022-08" db="EMBL/GenBank/DDBJ databases">
        <title>Reclassification of Massilia species as members of the genera Telluria, Duganella, Pseudoduganella, Mokoshia gen. nov. and Zemynaea gen. nov. using orthogonal and non-orthogonal genome-based approaches.</title>
        <authorList>
            <person name="Bowman J.P."/>
        </authorList>
    </citation>
    <scope>NUCLEOTIDE SEQUENCE [LARGE SCALE GENOMIC DNA]</scope>
    <source>
        <strain evidence="7 8">LMG 28164</strain>
    </source>
</reference>
<dbReference type="Proteomes" id="UP001205560">
    <property type="component" value="Unassembled WGS sequence"/>
</dbReference>
<proteinExistence type="predicted"/>
<dbReference type="InterPro" id="IPR036909">
    <property type="entry name" value="Cyt_c-like_dom_sf"/>
</dbReference>
<feature type="domain" description="Cytochrome c" evidence="6">
    <location>
        <begin position="203"/>
        <end position="293"/>
    </location>
</feature>
<dbReference type="PANTHER" id="PTHR35008">
    <property type="entry name" value="BLL4482 PROTEIN-RELATED"/>
    <property type="match status" value="1"/>
</dbReference>
<evidence type="ECO:0000259" key="6">
    <source>
        <dbReference type="PROSITE" id="PS51007"/>
    </source>
</evidence>
<accession>A0ABT2A1V8</accession>
<dbReference type="Pfam" id="PF13442">
    <property type="entry name" value="Cytochrome_CBB3"/>
    <property type="match status" value="1"/>
</dbReference>
<evidence type="ECO:0000313" key="8">
    <source>
        <dbReference type="Proteomes" id="UP001205560"/>
    </source>
</evidence>
<dbReference type="PANTHER" id="PTHR35008:SF4">
    <property type="entry name" value="BLL4482 PROTEIN"/>
    <property type="match status" value="1"/>
</dbReference>
<keyword evidence="8" id="KW-1185">Reference proteome</keyword>
<feature type="transmembrane region" description="Helical" evidence="5">
    <location>
        <begin position="12"/>
        <end position="32"/>
    </location>
</feature>
<dbReference type="PROSITE" id="PS51007">
    <property type="entry name" value="CYTC"/>
    <property type="match status" value="2"/>
</dbReference>
<dbReference type="Gene3D" id="1.10.760.10">
    <property type="entry name" value="Cytochrome c-like domain"/>
    <property type="match status" value="2"/>
</dbReference>
<keyword evidence="2 4" id="KW-0479">Metal-binding</keyword>
<dbReference type="EMBL" id="JANUGX010000002">
    <property type="protein sequence ID" value="MCS0588057.1"/>
    <property type="molecule type" value="Genomic_DNA"/>
</dbReference>
<name>A0ABT2A1V8_9BURK</name>
<dbReference type="Pfam" id="PF00034">
    <property type="entry name" value="Cytochrom_C"/>
    <property type="match status" value="1"/>
</dbReference>
<gene>
    <name evidence="7" type="ORF">NX782_02430</name>
</gene>
<evidence type="ECO:0000256" key="1">
    <source>
        <dbReference type="ARBA" id="ARBA00022617"/>
    </source>
</evidence>
<dbReference type="InterPro" id="IPR051459">
    <property type="entry name" value="Cytochrome_c-type_DH"/>
</dbReference>
<keyword evidence="1 4" id="KW-0349">Heme</keyword>
<keyword evidence="3 4" id="KW-0408">Iron</keyword>
<keyword evidence="5" id="KW-0472">Membrane</keyword>
<dbReference type="SUPFAM" id="SSF46626">
    <property type="entry name" value="Cytochrome c"/>
    <property type="match status" value="2"/>
</dbReference>
<evidence type="ECO:0000256" key="3">
    <source>
        <dbReference type="ARBA" id="ARBA00023004"/>
    </source>
</evidence>
<evidence type="ECO:0000313" key="7">
    <source>
        <dbReference type="EMBL" id="MCS0588057.1"/>
    </source>
</evidence>
<comment type="caution">
    <text evidence="7">The sequence shown here is derived from an EMBL/GenBank/DDBJ whole genome shotgun (WGS) entry which is preliminary data.</text>
</comment>
<keyword evidence="5" id="KW-1133">Transmembrane helix</keyword>